<evidence type="ECO:0000256" key="1">
    <source>
        <dbReference type="ARBA" id="ARBA00001941"/>
    </source>
</evidence>
<evidence type="ECO:0000256" key="13">
    <source>
        <dbReference type="ARBA" id="ARBA00051301"/>
    </source>
</evidence>
<keyword evidence="9" id="KW-0862">Zinc</keyword>
<dbReference type="AlphaFoldDB" id="A0A9X2G0J4"/>
<dbReference type="InterPro" id="IPR050072">
    <property type="entry name" value="Peptidase_M20A"/>
</dbReference>
<dbReference type="InterPro" id="IPR002933">
    <property type="entry name" value="Peptidase_M20"/>
</dbReference>
<evidence type="ECO:0000256" key="5">
    <source>
        <dbReference type="ARBA" id="ARBA00011921"/>
    </source>
</evidence>
<protein>
    <recommendedName>
        <fullName evidence="5 14">Succinyl-diaminopimelate desuccinylase</fullName>
        <ecNumber evidence="5 14">3.5.1.18</ecNumber>
    </recommendedName>
</protein>
<gene>
    <name evidence="16" type="ORF">APR03_000345</name>
</gene>
<comment type="catalytic activity">
    <reaction evidence="13">
        <text>N-succinyl-(2S,6S)-2,6-diaminopimelate + H2O = (2S,6S)-2,6-diaminopimelate + succinate</text>
        <dbReference type="Rhea" id="RHEA:22608"/>
        <dbReference type="ChEBI" id="CHEBI:15377"/>
        <dbReference type="ChEBI" id="CHEBI:30031"/>
        <dbReference type="ChEBI" id="CHEBI:57609"/>
        <dbReference type="ChEBI" id="CHEBI:58087"/>
        <dbReference type="EC" id="3.5.1.18"/>
    </reaction>
</comment>
<reference evidence="16" key="1">
    <citation type="submission" date="2022-06" db="EMBL/GenBank/DDBJ databases">
        <title>Genomic Encyclopedia of Archaeal and Bacterial Type Strains, Phase II (KMG-II): from individual species to whole genera.</title>
        <authorList>
            <person name="Goeker M."/>
        </authorList>
    </citation>
    <scope>NUCLEOTIDE SEQUENCE</scope>
    <source>
        <strain evidence="16">DSM 26652</strain>
    </source>
</reference>
<comment type="pathway">
    <text evidence="3">Amino-acid biosynthesis; L-lysine biosynthesis via DAP pathway; LL-2,6-diaminopimelate from (S)-tetrahydrodipicolinate (succinylase route): step 3/3.</text>
</comment>
<dbReference type="PANTHER" id="PTHR43808">
    <property type="entry name" value="ACETYLORNITHINE DEACETYLASE"/>
    <property type="match status" value="1"/>
</dbReference>
<dbReference type="GO" id="GO:0008777">
    <property type="term" value="F:acetylornithine deacetylase activity"/>
    <property type="evidence" value="ECO:0007669"/>
    <property type="project" value="TreeGrafter"/>
</dbReference>
<dbReference type="InterPro" id="IPR011650">
    <property type="entry name" value="Peptidase_M20_dimer"/>
</dbReference>
<comment type="cofactor">
    <cofactor evidence="1">
        <name>Co(2+)</name>
        <dbReference type="ChEBI" id="CHEBI:48828"/>
    </cofactor>
</comment>
<evidence type="ECO:0000256" key="8">
    <source>
        <dbReference type="ARBA" id="ARBA00022801"/>
    </source>
</evidence>
<keyword evidence="7" id="KW-0479">Metal-binding</keyword>
<dbReference type="Pfam" id="PF07687">
    <property type="entry name" value="M20_dimer"/>
    <property type="match status" value="1"/>
</dbReference>
<keyword evidence="17" id="KW-1185">Reference proteome</keyword>
<dbReference type="Gene3D" id="3.40.630.10">
    <property type="entry name" value="Zn peptidases"/>
    <property type="match status" value="1"/>
</dbReference>
<dbReference type="NCBIfam" id="TIGR01900">
    <property type="entry name" value="dapE-gram_pos"/>
    <property type="match status" value="1"/>
</dbReference>
<evidence type="ECO:0000256" key="14">
    <source>
        <dbReference type="NCBIfam" id="TIGR01900"/>
    </source>
</evidence>
<evidence type="ECO:0000256" key="3">
    <source>
        <dbReference type="ARBA" id="ARBA00005130"/>
    </source>
</evidence>
<keyword evidence="12" id="KW-0170">Cobalt</keyword>
<evidence type="ECO:0000256" key="2">
    <source>
        <dbReference type="ARBA" id="ARBA00001947"/>
    </source>
</evidence>
<dbReference type="RefSeq" id="WP_253832128.1">
    <property type="nucleotide sequence ID" value="NZ_JAMTCS010000001.1"/>
</dbReference>
<feature type="domain" description="Peptidase M20 dimerisation" evidence="15">
    <location>
        <begin position="184"/>
        <end position="282"/>
    </location>
</feature>
<keyword evidence="6" id="KW-0028">Amino-acid biosynthesis</keyword>
<dbReference type="InterPro" id="IPR036264">
    <property type="entry name" value="Bact_exopeptidase_dim_dom"/>
</dbReference>
<evidence type="ECO:0000256" key="6">
    <source>
        <dbReference type="ARBA" id="ARBA00022605"/>
    </source>
</evidence>
<evidence type="ECO:0000256" key="4">
    <source>
        <dbReference type="ARBA" id="ARBA00011738"/>
    </source>
</evidence>
<dbReference type="GO" id="GO:0006526">
    <property type="term" value="P:L-arginine biosynthetic process"/>
    <property type="evidence" value="ECO:0007669"/>
    <property type="project" value="TreeGrafter"/>
</dbReference>
<dbReference type="GO" id="GO:0019877">
    <property type="term" value="P:diaminopimelate biosynthetic process"/>
    <property type="evidence" value="ECO:0007669"/>
    <property type="project" value="UniProtKB-KW"/>
</dbReference>
<dbReference type="Gene3D" id="3.30.70.360">
    <property type="match status" value="1"/>
</dbReference>
<comment type="subunit">
    <text evidence="4">Homodimer.</text>
</comment>
<dbReference type="InterPro" id="IPR010174">
    <property type="entry name" value="Succinyl-DAP_deSuclase_DapE"/>
</dbReference>
<dbReference type="EMBL" id="JAMTCS010000001">
    <property type="protein sequence ID" value="MCP2263022.1"/>
    <property type="molecule type" value="Genomic_DNA"/>
</dbReference>
<dbReference type="FunFam" id="3.30.70.360:FF:000011">
    <property type="entry name" value="Succinyl-diaminopimelate desuccinylase"/>
    <property type="match status" value="1"/>
</dbReference>
<evidence type="ECO:0000256" key="9">
    <source>
        <dbReference type="ARBA" id="ARBA00022833"/>
    </source>
</evidence>
<organism evidence="16 17">
    <name type="scientific">Promicromonospora thailandica</name>
    <dbReference type="NCBI Taxonomy" id="765201"/>
    <lineage>
        <taxon>Bacteria</taxon>
        <taxon>Bacillati</taxon>
        <taxon>Actinomycetota</taxon>
        <taxon>Actinomycetes</taxon>
        <taxon>Micrococcales</taxon>
        <taxon>Promicromonosporaceae</taxon>
        <taxon>Promicromonospora</taxon>
    </lineage>
</organism>
<keyword evidence="10" id="KW-0220">Diaminopimelate biosynthesis</keyword>
<dbReference type="Pfam" id="PF01546">
    <property type="entry name" value="Peptidase_M20"/>
    <property type="match status" value="1"/>
</dbReference>
<evidence type="ECO:0000313" key="17">
    <source>
        <dbReference type="Proteomes" id="UP001139493"/>
    </source>
</evidence>
<dbReference type="GO" id="GO:0009014">
    <property type="term" value="F:succinyl-diaminopimelate desuccinylase activity"/>
    <property type="evidence" value="ECO:0007669"/>
    <property type="project" value="UniProtKB-UniRule"/>
</dbReference>
<name>A0A9X2G0J4_9MICO</name>
<evidence type="ECO:0000256" key="11">
    <source>
        <dbReference type="ARBA" id="ARBA00023154"/>
    </source>
</evidence>
<dbReference type="GO" id="GO:0046872">
    <property type="term" value="F:metal ion binding"/>
    <property type="evidence" value="ECO:0007669"/>
    <property type="project" value="UniProtKB-KW"/>
</dbReference>
<evidence type="ECO:0000256" key="7">
    <source>
        <dbReference type="ARBA" id="ARBA00022723"/>
    </source>
</evidence>
<evidence type="ECO:0000313" key="16">
    <source>
        <dbReference type="EMBL" id="MCP2263022.1"/>
    </source>
</evidence>
<dbReference type="Proteomes" id="UP001139493">
    <property type="component" value="Unassembled WGS sequence"/>
</dbReference>
<accession>A0A9X2G0J4</accession>
<comment type="caution">
    <text evidence="16">The sequence shown here is derived from an EMBL/GenBank/DDBJ whole genome shotgun (WGS) entry which is preliminary data.</text>
</comment>
<dbReference type="SUPFAM" id="SSF55031">
    <property type="entry name" value="Bacterial exopeptidase dimerisation domain"/>
    <property type="match status" value="1"/>
</dbReference>
<dbReference type="PANTHER" id="PTHR43808:SF31">
    <property type="entry name" value="N-ACETYL-L-CITRULLINE DEACETYLASE"/>
    <property type="match status" value="1"/>
</dbReference>
<evidence type="ECO:0000259" key="15">
    <source>
        <dbReference type="Pfam" id="PF07687"/>
    </source>
</evidence>
<proteinExistence type="predicted"/>
<dbReference type="SUPFAM" id="SSF53187">
    <property type="entry name" value="Zn-dependent exopeptidases"/>
    <property type="match status" value="1"/>
</dbReference>
<evidence type="ECO:0000256" key="10">
    <source>
        <dbReference type="ARBA" id="ARBA00022915"/>
    </source>
</evidence>
<dbReference type="GO" id="GO:0009089">
    <property type="term" value="P:lysine biosynthetic process via diaminopimelate"/>
    <property type="evidence" value="ECO:0007669"/>
    <property type="project" value="UniProtKB-UniRule"/>
</dbReference>
<sequence>MDTVTAPALPDPTGPDADLVALTRALCDIPSVSGSEKALADAIEALLRGLPHLDVVRDGDALVARTDLGRDRRVVVAGHIDTVPVADNLPTRLDGTGTDAVLWGRGTVDMLGGVAVALALAAELGAPGSAPAHDLTWIFYDHEEVDSALNGLGRLARNHPDLLRGDFAILGEPSNAGIEGGCNGTMRVEVRTRGVAAHSARAWTGENAIHAAAPVLARLAAYEPREVEVDGLVYREGLNAVRIEGGIAGNVIPDACTIEVNYRFAPSRTTQEAEAHLRQVFEGFDVVVTDAAGGARPGLDDPLAARFVRSVLDTTGGAPAPKYGWTDVARFAELGVPAVNFGPGDPLLAHKDDERLPVAQLAQCRDALRAWLLGG</sequence>
<evidence type="ECO:0000256" key="12">
    <source>
        <dbReference type="ARBA" id="ARBA00023285"/>
    </source>
</evidence>
<keyword evidence="8" id="KW-0378">Hydrolase</keyword>
<dbReference type="EC" id="3.5.1.18" evidence="5 14"/>
<comment type="cofactor">
    <cofactor evidence="2">
        <name>Zn(2+)</name>
        <dbReference type="ChEBI" id="CHEBI:29105"/>
    </cofactor>
</comment>
<keyword evidence="11" id="KW-0457">Lysine biosynthesis</keyword>